<protein>
    <submittedName>
        <fullName evidence="3">Protein-lysine N-methyltransferase</fullName>
    </submittedName>
</protein>
<feature type="region of interest" description="Disordered" evidence="1">
    <location>
        <begin position="256"/>
        <end position="275"/>
    </location>
</feature>
<feature type="domain" description="SET" evidence="2">
    <location>
        <begin position="26"/>
        <end position="337"/>
    </location>
</feature>
<dbReference type="AlphaFoldDB" id="A0AAV5S3A0"/>
<dbReference type="InterPro" id="IPR050600">
    <property type="entry name" value="SETD3_SETD6_MTase"/>
</dbReference>
<evidence type="ECO:0000313" key="3">
    <source>
        <dbReference type="EMBL" id="GMM58334.1"/>
    </source>
</evidence>
<accession>A0AAV5S3A0</accession>
<evidence type="ECO:0000313" key="4">
    <source>
        <dbReference type="Proteomes" id="UP001377567"/>
    </source>
</evidence>
<dbReference type="GO" id="GO:0005634">
    <property type="term" value="C:nucleus"/>
    <property type="evidence" value="ECO:0007669"/>
    <property type="project" value="TreeGrafter"/>
</dbReference>
<dbReference type="InterPro" id="IPR001214">
    <property type="entry name" value="SET_dom"/>
</dbReference>
<dbReference type="InterPro" id="IPR046341">
    <property type="entry name" value="SET_dom_sf"/>
</dbReference>
<dbReference type="PROSITE" id="PS50280">
    <property type="entry name" value="SET"/>
    <property type="match status" value="1"/>
</dbReference>
<dbReference type="Proteomes" id="UP001377567">
    <property type="component" value="Unassembled WGS sequence"/>
</dbReference>
<name>A0AAV5S3A0_MAUHU</name>
<dbReference type="SUPFAM" id="SSF82199">
    <property type="entry name" value="SET domain"/>
    <property type="match status" value="2"/>
</dbReference>
<keyword evidence="4" id="KW-1185">Reference proteome</keyword>
<dbReference type="Gene3D" id="3.90.1410.10">
    <property type="entry name" value="set domain protein methyltransferase, domain 1"/>
    <property type="match status" value="1"/>
</dbReference>
<evidence type="ECO:0000256" key="1">
    <source>
        <dbReference type="SAM" id="MobiDB-lite"/>
    </source>
</evidence>
<gene>
    <name evidence="3" type="ORF">DAKH74_049510</name>
</gene>
<feature type="compositionally biased region" description="Basic and acidic residues" evidence="1">
    <location>
        <begin position="406"/>
        <end position="427"/>
    </location>
</feature>
<dbReference type="GO" id="GO:0016279">
    <property type="term" value="F:protein-lysine N-methyltransferase activity"/>
    <property type="evidence" value="ECO:0007669"/>
    <property type="project" value="TreeGrafter"/>
</dbReference>
<comment type="caution">
    <text evidence="3">The sequence shown here is derived from an EMBL/GenBank/DDBJ whole genome shotgun (WGS) entry which is preliminary data.</text>
</comment>
<dbReference type="CDD" id="cd10527">
    <property type="entry name" value="SET_LSMT"/>
    <property type="match status" value="1"/>
</dbReference>
<feature type="compositionally biased region" description="Acidic residues" evidence="1">
    <location>
        <begin position="428"/>
        <end position="468"/>
    </location>
</feature>
<sequence>MSSTDHADLKDILEFVAQAEGTFPQDLCEVRESPLGGVGVFAKSAIPEGTTLLQLPKSAVFSASNSSIANLLHDAQIDGVLALNIAFIYETTVFRETSHWTPYLKSITAGALPPAYWNDADKLLLQGTTLDTLFDALTPQEEVQSGFEIAIDLSETWNKEFGLAIPQGYLDIDINDMDDVRRKFHKFVSVAYALSARVFEIDAFHESALVPIADLFNHHVVRPDLHFVSQYDVCDLCGEAGMCKHMLAEEIEAARDEEELRERSRSPKVEKNRSDKADLAISPSVISLLEKDLAEELDEQIREQSTDKPKELDPEECVDMTLSRDVEAGEEIFNSYGELSNVFLLTRYGFTIERNPYDIVHLGAQAKEHIANNEALVERAEWWANTGFELFANWFKVAFPEEEHEHTEDCDHDHDEEHEHTEDCDHDHEEDEEDQDEDQDEEQDEENDEEQDSEMENDDEEEQEAEEPWLSELEVDYTGQATPALIALCTLLSMKEEDVQALIKGAEQEPDSFEQLISEENMATSGAVVRDIALAYKEKLDKAASHSASEISAEQAECAKNLVIAESAILEKLLESLQL</sequence>
<dbReference type="PANTHER" id="PTHR13271">
    <property type="entry name" value="UNCHARACTERIZED PUTATIVE METHYLTRANSFERASE"/>
    <property type="match status" value="1"/>
</dbReference>
<organism evidence="3 4">
    <name type="scientific">Maudiozyma humilis</name>
    <name type="common">Sour dough yeast</name>
    <name type="synonym">Kazachstania humilis</name>
    <dbReference type="NCBI Taxonomy" id="51915"/>
    <lineage>
        <taxon>Eukaryota</taxon>
        <taxon>Fungi</taxon>
        <taxon>Dikarya</taxon>
        <taxon>Ascomycota</taxon>
        <taxon>Saccharomycotina</taxon>
        <taxon>Saccharomycetes</taxon>
        <taxon>Saccharomycetales</taxon>
        <taxon>Saccharomycetaceae</taxon>
        <taxon>Maudiozyma</taxon>
    </lineage>
</organism>
<reference evidence="3 4" key="1">
    <citation type="journal article" date="2023" name="Elife">
        <title>Identification of key yeast species and microbe-microbe interactions impacting larval growth of Drosophila in the wild.</title>
        <authorList>
            <person name="Mure A."/>
            <person name="Sugiura Y."/>
            <person name="Maeda R."/>
            <person name="Honda K."/>
            <person name="Sakurai N."/>
            <person name="Takahashi Y."/>
            <person name="Watada M."/>
            <person name="Katoh T."/>
            <person name="Gotoh A."/>
            <person name="Gotoh Y."/>
            <person name="Taniguchi I."/>
            <person name="Nakamura K."/>
            <person name="Hayashi T."/>
            <person name="Katayama T."/>
            <person name="Uemura T."/>
            <person name="Hattori Y."/>
        </authorList>
    </citation>
    <scope>NUCLEOTIDE SEQUENCE [LARGE SCALE GENOMIC DNA]</scope>
    <source>
        <strain evidence="3 4">KH-74</strain>
    </source>
</reference>
<dbReference type="EMBL" id="BTGD01000025">
    <property type="protein sequence ID" value="GMM58334.1"/>
    <property type="molecule type" value="Genomic_DNA"/>
</dbReference>
<proteinExistence type="predicted"/>
<feature type="region of interest" description="Disordered" evidence="1">
    <location>
        <begin position="406"/>
        <end position="468"/>
    </location>
</feature>
<evidence type="ECO:0000259" key="2">
    <source>
        <dbReference type="PROSITE" id="PS50280"/>
    </source>
</evidence>
<dbReference type="PANTHER" id="PTHR13271:SF128">
    <property type="entry name" value="RIBOSOMAL LYSINE N-METHYLTRANSFERASE 3"/>
    <property type="match status" value="1"/>
</dbReference>